<evidence type="ECO:0000313" key="1">
    <source>
        <dbReference type="EMBL" id="KAF4610151.1"/>
    </source>
</evidence>
<dbReference type="AlphaFoldDB" id="A0A8H4VHH6"/>
<comment type="caution">
    <text evidence="1">The sequence shown here is derived from an EMBL/GenBank/DDBJ whole genome shotgun (WGS) entry which is preliminary data.</text>
</comment>
<sequence>MPPSYYLQQVTLRSFDLFRYKKVPTGGTIDRNDKKTCLAPGYYALFNSDSKDYTSHLYFSATGERDSYRKRDRTTEEDIALAKNPISREIKARNTPDEDILSTVLRRDVHECALSGPAGEDAVIFWIVPPAWLQFGEYGDKYRQSDESRRAGIVLPCTVDPWLNHS</sequence>
<name>A0A8H4VHH6_9AGAR</name>
<keyword evidence="2" id="KW-1185">Reference proteome</keyword>
<reference evidence="1 2" key="1">
    <citation type="submission" date="2019-12" db="EMBL/GenBank/DDBJ databases">
        <authorList>
            <person name="Floudas D."/>
            <person name="Bentzer J."/>
            <person name="Ahren D."/>
            <person name="Johansson T."/>
            <person name="Persson P."/>
            <person name="Tunlid A."/>
        </authorList>
    </citation>
    <scope>NUCLEOTIDE SEQUENCE [LARGE SCALE GENOMIC DNA]</scope>
    <source>
        <strain evidence="1 2">CBS 102.39</strain>
    </source>
</reference>
<dbReference type="EMBL" id="JAACJL010000059">
    <property type="protein sequence ID" value="KAF4610151.1"/>
    <property type="molecule type" value="Genomic_DNA"/>
</dbReference>
<dbReference type="Proteomes" id="UP000521872">
    <property type="component" value="Unassembled WGS sequence"/>
</dbReference>
<organism evidence="1 2">
    <name type="scientific">Agrocybe pediades</name>
    <dbReference type="NCBI Taxonomy" id="84607"/>
    <lineage>
        <taxon>Eukaryota</taxon>
        <taxon>Fungi</taxon>
        <taxon>Dikarya</taxon>
        <taxon>Basidiomycota</taxon>
        <taxon>Agaricomycotina</taxon>
        <taxon>Agaricomycetes</taxon>
        <taxon>Agaricomycetidae</taxon>
        <taxon>Agaricales</taxon>
        <taxon>Agaricineae</taxon>
        <taxon>Strophariaceae</taxon>
        <taxon>Agrocybe</taxon>
    </lineage>
</organism>
<proteinExistence type="predicted"/>
<protein>
    <submittedName>
        <fullName evidence="1">Uncharacterized protein</fullName>
    </submittedName>
</protein>
<gene>
    <name evidence="1" type="ORF">D9613_010231</name>
</gene>
<evidence type="ECO:0000313" key="2">
    <source>
        <dbReference type="Proteomes" id="UP000521872"/>
    </source>
</evidence>
<accession>A0A8H4VHH6</accession>